<dbReference type="Pfam" id="PF00887">
    <property type="entry name" value="ACBP"/>
    <property type="match status" value="1"/>
</dbReference>
<feature type="domain" description="ACB" evidence="2">
    <location>
        <begin position="3"/>
        <end position="85"/>
    </location>
</feature>
<protein>
    <submittedName>
        <fullName evidence="3">Acyl-CoA-binding protein</fullName>
    </submittedName>
</protein>
<sequence length="85" mass="9293">MSLTEQFEAAVAGSKTLPAKPDNDTLLKLYSLFKQAQEGDAPEKGDYGMFDFVAKAKHDAWAQLKGLGKEAAMQQYVDLVARLKG</sequence>
<name>A0A2P8D5I0_9BACT</name>
<evidence type="ECO:0000313" key="4">
    <source>
        <dbReference type="Proteomes" id="UP000240572"/>
    </source>
</evidence>
<dbReference type="PRINTS" id="PR00689">
    <property type="entry name" value="ACOABINDINGP"/>
</dbReference>
<organism evidence="3 4">
    <name type="scientific">Taibaiella chishuiensis</name>
    <dbReference type="NCBI Taxonomy" id="1434707"/>
    <lineage>
        <taxon>Bacteria</taxon>
        <taxon>Pseudomonadati</taxon>
        <taxon>Bacteroidota</taxon>
        <taxon>Chitinophagia</taxon>
        <taxon>Chitinophagales</taxon>
        <taxon>Chitinophagaceae</taxon>
        <taxon>Taibaiella</taxon>
    </lineage>
</organism>
<dbReference type="Gene3D" id="1.20.80.10">
    <property type="match status" value="1"/>
</dbReference>
<dbReference type="RefSeq" id="WP_106522667.1">
    <property type="nucleotide sequence ID" value="NZ_PYGD01000003.1"/>
</dbReference>
<dbReference type="Proteomes" id="UP000240572">
    <property type="component" value="Unassembled WGS sequence"/>
</dbReference>
<dbReference type="GO" id="GO:0006631">
    <property type="term" value="P:fatty acid metabolic process"/>
    <property type="evidence" value="ECO:0007669"/>
    <property type="project" value="TreeGrafter"/>
</dbReference>
<evidence type="ECO:0000256" key="1">
    <source>
        <dbReference type="ARBA" id="ARBA00023121"/>
    </source>
</evidence>
<dbReference type="InterPro" id="IPR000582">
    <property type="entry name" value="Acyl-CoA-binding_protein"/>
</dbReference>
<reference evidence="3 4" key="1">
    <citation type="submission" date="2018-03" db="EMBL/GenBank/DDBJ databases">
        <title>Genomic Encyclopedia of Type Strains, Phase III (KMG-III): the genomes of soil and plant-associated and newly described type strains.</title>
        <authorList>
            <person name="Whitman W."/>
        </authorList>
    </citation>
    <scope>NUCLEOTIDE SEQUENCE [LARGE SCALE GENOMIC DNA]</scope>
    <source>
        <strain evidence="3 4">CGMCC 1.12700</strain>
    </source>
</reference>
<dbReference type="InterPro" id="IPR035984">
    <property type="entry name" value="Acyl-CoA-binding_sf"/>
</dbReference>
<comment type="caution">
    <text evidence="3">The sequence shown here is derived from an EMBL/GenBank/DDBJ whole genome shotgun (WGS) entry which is preliminary data.</text>
</comment>
<gene>
    <name evidence="3" type="ORF">B0I18_10352</name>
</gene>
<dbReference type="GO" id="GO:0000062">
    <property type="term" value="F:fatty-acyl-CoA binding"/>
    <property type="evidence" value="ECO:0007669"/>
    <property type="project" value="InterPro"/>
</dbReference>
<dbReference type="PANTHER" id="PTHR23310">
    <property type="entry name" value="ACYL-COA-BINDING PROTEIN, ACBP"/>
    <property type="match status" value="1"/>
</dbReference>
<keyword evidence="4" id="KW-1185">Reference proteome</keyword>
<dbReference type="AlphaFoldDB" id="A0A2P8D5I0"/>
<dbReference type="PROSITE" id="PS51228">
    <property type="entry name" value="ACB_2"/>
    <property type="match status" value="1"/>
</dbReference>
<evidence type="ECO:0000259" key="2">
    <source>
        <dbReference type="PROSITE" id="PS51228"/>
    </source>
</evidence>
<dbReference type="OrthoDB" id="981216at2"/>
<dbReference type="InterPro" id="IPR014352">
    <property type="entry name" value="FERM/acyl-CoA-bd_prot_sf"/>
</dbReference>
<proteinExistence type="predicted"/>
<evidence type="ECO:0000313" key="3">
    <source>
        <dbReference type="EMBL" id="PSK92475.1"/>
    </source>
</evidence>
<dbReference type="EMBL" id="PYGD01000003">
    <property type="protein sequence ID" value="PSK92475.1"/>
    <property type="molecule type" value="Genomic_DNA"/>
</dbReference>
<keyword evidence="1" id="KW-0446">Lipid-binding</keyword>
<dbReference type="SUPFAM" id="SSF47027">
    <property type="entry name" value="Acyl-CoA binding protein"/>
    <property type="match status" value="1"/>
</dbReference>
<accession>A0A2P8D5I0</accession>
<dbReference type="PANTHER" id="PTHR23310:SF62">
    <property type="entry name" value="ACYL-COA BINDING PROTEIN 1, ISOFORM A"/>
    <property type="match status" value="1"/>
</dbReference>